<feature type="region of interest" description="Disordered" evidence="8">
    <location>
        <begin position="119"/>
        <end position="225"/>
    </location>
</feature>
<keyword evidence="5" id="KW-0677">Repeat</keyword>
<evidence type="ECO:0000256" key="4">
    <source>
        <dbReference type="ARBA" id="ARBA00022692"/>
    </source>
</evidence>
<dbReference type="GO" id="GO:0015250">
    <property type="term" value="F:water channel activity"/>
    <property type="evidence" value="ECO:0007669"/>
    <property type="project" value="TreeGrafter"/>
</dbReference>
<evidence type="ECO:0000256" key="9">
    <source>
        <dbReference type="SAM" id="Phobius"/>
    </source>
</evidence>
<evidence type="ECO:0000256" key="6">
    <source>
        <dbReference type="ARBA" id="ARBA00022989"/>
    </source>
</evidence>
<protein>
    <recommendedName>
        <fullName evidence="12">Aquaporin-like protein</fullName>
    </recommendedName>
</protein>
<dbReference type="PANTHER" id="PTHR43829">
    <property type="entry name" value="AQUAPORIN OR AQUAGLYCEROPORIN RELATED"/>
    <property type="match status" value="1"/>
</dbReference>
<keyword evidence="7 9" id="KW-0472">Membrane</keyword>
<evidence type="ECO:0000256" key="5">
    <source>
        <dbReference type="ARBA" id="ARBA00022737"/>
    </source>
</evidence>
<feature type="region of interest" description="Disordered" evidence="8">
    <location>
        <begin position="29"/>
        <end position="58"/>
    </location>
</feature>
<feature type="compositionally biased region" description="Polar residues" evidence="8">
    <location>
        <begin position="39"/>
        <end position="58"/>
    </location>
</feature>
<feature type="region of interest" description="Disordered" evidence="8">
    <location>
        <begin position="78"/>
        <end position="107"/>
    </location>
</feature>
<accession>A0A4T0HZH0</accession>
<dbReference type="InterPro" id="IPR022357">
    <property type="entry name" value="MIP_CS"/>
</dbReference>
<keyword evidence="4 9" id="KW-0812">Transmembrane</keyword>
<dbReference type="GO" id="GO:0015254">
    <property type="term" value="F:glycerol channel activity"/>
    <property type="evidence" value="ECO:0007669"/>
    <property type="project" value="TreeGrafter"/>
</dbReference>
<evidence type="ECO:0000256" key="7">
    <source>
        <dbReference type="ARBA" id="ARBA00023136"/>
    </source>
</evidence>
<dbReference type="Gene3D" id="1.20.1080.10">
    <property type="entry name" value="Glycerol uptake facilitator protein"/>
    <property type="match status" value="1"/>
</dbReference>
<gene>
    <name evidence="10" type="ORF">E3P90_02925</name>
</gene>
<name>A0A4T0HZH0_WALIC</name>
<feature type="transmembrane region" description="Helical" evidence="9">
    <location>
        <begin position="470"/>
        <end position="493"/>
    </location>
</feature>
<evidence type="ECO:0008006" key="12">
    <source>
        <dbReference type="Google" id="ProtNLM"/>
    </source>
</evidence>
<comment type="caution">
    <text evidence="10">The sequence shown here is derived from an EMBL/GenBank/DDBJ whole genome shotgun (WGS) entry which is preliminary data.</text>
</comment>
<feature type="transmembrane region" description="Helical" evidence="9">
    <location>
        <begin position="336"/>
        <end position="354"/>
    </location>
</feature>
<dbReference type="AlphaFoldDB" id="A0A4T0HZH0"/>
<evidence type="ECO:0000313" key="10">
    <source>
        <dbReference type="EMBL" id="TIB10304.1"/>
    </source>
</evidence>
<dbReference type="InterPro" id="IPR023271">
    <property type="entry name" value="Aquaporin-like"/>
</dbReference>
<dbReference type="PANTHER" id="PTHR43829:SF24">
    <property type="entry name" value="MIP AQUAPORIN (EUROFUNG)"/>
    <property type="match status" value="1"/>
</dbReference>
<dbReference type="InterPro" id="IPR050363">
    <property type="entry name" value="MIP/Aquaporin"/>
</dbReference>
<dbReference type="Proteomes" id="UP000306954">
    <property type="component" value="Unassembled WGS sequence"/>
</dbReference>
<evidence type="ECO:0000256" key="1">
    <source>
        <dbReference type="ARBA" id="ARBA00004141"/>
    </source>
</evidence>
<keyword evidence="6 9" id="KW-1133">Transmembrane helix</keyword>
<organism evidence="10 11">
    <name type="scientific">Wallemia ichthyophaga</name>
    <dbReference type="NCBI Taxonomy" id="245174"/>
    <lineage>
        <taxon>Eukaryota</taxon>
        <taxon>Fungi</taxon>
        <taxon>Dikarya</taxon>
        <taxon>Basidiomycota</taxon>
        <taxon>Wallemiomycotina</taxon>
        <taxon>Wallemiomycetes</taxon>
        <taxon>Wallemiales</taxon>
        <taxon>Wallemiaceae</taxon>
        <taxon>Wallemia</taxon>
    </lineage>
</organism>
<reference evidence="10 11" key="1">
    <citation type="submission" date="2019-03" db="EMBL/GenBank/DDBJ databases">
        <title>Sequencing 23 genomes of Wallemia ichthyophaga.</title>
        <authorList>
            <person name="Gostincar C."/>
        </authorList>
    </citation>
    <scope>NUCLEOTIDE SEQUENCE [LARGE SCALE GENOMIC DNA]</scope>
    <source>
        <strain evidence="10 11">EXF-8621</strain>
    </source>
</reference>
<feature type="transmembrane region" description="Helical" evidence="9">
    <location>
        <begin position="263"/>
        <end position="282"/>
    </location>
</feature>
<evidence type="ECO:0000256" key="2">
    <source>
        <dbReference type="ARBA" id="ARBA00006175"/>
    </source>
</evidence>
<proteinExistence type="inferred from homology"/>
<comment type="similarity">
    <text evidence="2">Belongs to the MIP/aquaporin (TC 1.A.8) family.</text>
</comment>
<feature type="transmembrane region" description="Helical" evidence="9">
    <location>
        <begin position="419"/>
        <end position="441"/>
    </location>
</feature>
<comment type="subcellular location">
    <subcellularLocation>
        <location evidence="1">Membrane</location>
        <topology evidence="1">Multi-pass membrane protein</topology>
    </subcellularLocation>
</comment>
<feature type="compositionally biased region" description="Basic and acidic residues" evidence="8">
    <location>
        <begin position="175"/>
        <end position="184"/>
    </location>
</feature>
<sequence>MKSAFLFRRFLNSSELEFTPTKEYNLRNTVPAMSRKRQSTAQQPEFQWRQSGRAQTLHPNARAMHDERVRRVKNKPLFKLGGTMPDRSDQGEYTGEPSGFNASASSTRDLDAVADHIYSRMANKPGYKSTKPSRKVPRKAPRQAPPPPRRQNTIGRTGGQIGGVINDAADTGDAPNRDHGKPDNEYQEPSYYKAMADTEMQDEHQKPENSQGDENKTGQIGGQMHNQWLNTPETQAKFDDPKEPIFSWWFIVRENFREPLAEFIASMVFIIIGLGASVQSYILPSGSTNLYWSWGIAVMTGVYISGGVSGGHLNPALTLALAVFRGFPWKMVWQFWVAQLVGMFCGGLLVYAIYSQALTTLDPDKTVSASGSSALFVTYPSSLSSIGLSVFQNIINTAILTITVLSLGDRDNSPPGASLGAFILALVIMALGSSLGALSGYPMNPSRDLGPRFALSCVGYSRELWTEPRWWLGGPILGSFAGAVLGGVCYDFFIYSGLGSPLNFTTKQWKRLIVNNMAKPGIDRQKRDNKASRKQHSKDDDFIVKGYKAV</sequence>
<dbReference type="GO" id="GO:0005886">
    <property type="term" value="C:plasma membrane"/>
    <property type="evidence" value="ECO:0007669"/>
    <property type="project" value="TreeGrafter"/>
</dbReference>
<keyword evidence="3" id="KW-0813">Transport</keyword>
<dbReference type="InterPro" id="IPR000425">
    <property type="entry name" value="MIP"/>
</dbReference>
<feature type="transmembrane region" description="Helical" evidence="9">
    <location>
        <begin position="386"/>
        <end position="407"/>
    </location>
</feature>
<evidence type="ECO:0000256" key="3">
    <source>
        <dbReference type="ARBA" id="ARBA00022448"/>
    </source>
</evidence>
<feature type="compositionally biased region" description="Basic residues" evidence="8">
    <location>
        <begin position="131"/>
        <end position="141"/>
    </location>
</feature>
<dbReference type="CDD" id="cd00333">
    <property type="entry name" value="MIP"/>
    <property type="match status" value="1"/>
</dbReference>
<evidence type="ECO:0000313" key="11">
    <source>
        <dbReference type="Proteomes" id="UP000306954"/>
    </source>
</evidence>
<dbReference type="Pfam" id="PF00230">
    <property type="entry name" value="MIP"/>
    <property type="match status" value="1"/>
</dbReference>
<dbReference type="SUPFAM" id="SSF81338">
    <property type="entry name" value="Aquaporin-like"/>
    <property type="match status" value="1"/>
</dbReference>
<dbReference type="PROSITE" id="PS00221">
    <property type="entry name" value="MIP"/>
    <property type="match status" value="1"/>
</dbReference>
<evidence type="ECO:0000256" key="8">
    <source>
        <dbReference type="SAM" id="MobiDB-lite"/>
    </source>
</evidence>
<dbReference type="PRINTS" id="PR00783">
    <property type="entry name" value="MINTRINSICP"/>
</dbReference>
<dbReference type="EMBL" id="SPOF01000032">
    <property type="protein sequence ID" value="TIB10304.1"/>
    <property type="molecule type" value="Genomic_DNA"/>
</dbReference>